<keyword evidence="1" id="KW-0812">Transmembrane</keyword>
<keyword evidence="4" id="KW-1185">Reference proteome</keyword>
<protein>
    <submittedName>
        <fullName evidence="5">EGF-like domain-containing protein</fullName>
    </submittedName>
</protein>
<dbReference type="SUPFAM" id="SSF57196">
    <property type="entry name" value="EGF/Laminin"/>
    <property type="match status" value="1"/>
</dbReference>
<organism evidence="3 5">
    <name type="scientific">Dracunculus medinensis</name>
    <name type="common">Guinea worm</name>
    <dbReference type="NCBI Taxonomy" id="318479"/>
    <lineage>
        <taxon>Eukaryota</taxon>
        <taxon>Metazoa</taxon>
        <taxon>Ecdysozoa</taxon>
        <taxon>Nematoda</taxon>
        <taxon>Chromadorea</taxon>
        <taxon>Rhabditida</taxon>
        <taxon>Spirurina</taxon>
        <taxon>Dracunculoidea</taxon>
        <taxon>Dracunculidae</taxon>
        <taxon>Dracunculus</taxon>
    </lineage>
</organism>
<dbReference type="WBParaSite" id="DME_0000380401-mRNA-1">
    <property type="protein sequence ID" value="DME_0000380401-mRNA-1"/>
    <property type="gene ID" value="DME_0000380401"/>
</dbReference>
<evidence type="ECO:0000256" key="1">
    <source>
        <dbReference type="SAM" id="Phobius"/>
    </source>
</evidence>
<dbReference type="Proteomes" id="UP000274756">
    <property type="component" value="Unassembled WGS sequence"/>
</dbReference>
<dbReference type="STRING" id="318479.A0A0N4U9N0"/>
<keyword evidence="1" id="KW-1133">Transmembrane helix</keyword>
<evidence type="ECO:0000313" key="5">
    <source>
        <dbReference type="WBParaSite" id="DME_0000380401-mRNA-1"/>
    </source>
</evidence>
<reference evidence="2 4" key="2">
    <citation type="submission" date="2018-11" db="EMBL/GenBank/DDBJ databases">
        <authorList>
            <consortium name="Pathogen Informatics"/>
        </authorList>
    </citation>
    <scope>NUCLEOTIDE SEQUENCE [LARGE SCALE GENOMIC DNA]</scope>
</reference>
<dbReference type="OrthoDB" id="283575at2759"/>
<proteinExistence type="predicted"/>
<dbReference type="AlphaFoldDB" id="A0A0N4U9N0"/>
<reference evidence="5" key="1">
    <citation type="submission" date="2017-02" db="UniProtKB">
        <authorList>
            <consortium name="WormBaseParasite"/>
        </authorList>
    </citation>
    <scope>IDENTIFICATION</scope>
</reference>
<feature type="transmembrane region" description="Helical" evidence="1">
    <location>
        <begin position="93"/>
        <end position="119"/>
    </location>
</feature>
<dbReference type="Proteomes" id="UP000038040">
    <property type="component" value="Unplaced"/>
</dbReference>
<dbReference type="EMBL" id="UYYG01001163">
    <property type="protein sequence ID" value="VDN57836.1"/>
    <property type="molecule type" value="Genomic_DNA"/>
</dbReference>
<gene>
    <name evidence="2" type="ORF">DME_LOCUS7809</name>
</gene>
<evidence type="ECO:0000313" key="2">
    <source>
        <dbReference type="EMBL" id="VDN57836.1"/>
    </source>
</evidence>
<evidence type="ECO:0000313" key="4">
    <source>
        <dbReference type="Proteomes" id="UP000274756"/>
    </source>
</evidence>
<name>A0A0N4U9N0_DRAME</name>
<accession>A0A0N4U9N0</accession>
<sequence length="121" mass="13644">MSQLLKGGCSTKPRNRGTVASARFADLQDCDDRFEGYCHNSGICKLTYDIAHRIIPICSQSTTFSCPTGFRGKQCEFINDPNYYYSKQEKNEIGMTTALSLLLIIILAICFASLCLYLYRM</sequence>
<dbReference type="Gene3D" id="2.10.25.10">
    <property type="entry name" value="Laminin"/>
    <property type="match status" value="1"/>
</dbReference>
<keyword evidence="1" id="KW-0472">Membrane</keyword>
<evidence type="ECO:0000313" key="3">
    <source>
        <dbReference type="Proteomes" id="UP000038040"/>
    </source>
</evidence>